<dbReference type="AlphaFoldDB" id="A0ABD0NTP6"/>
<organism evidence="2 3">
    <name type="scientific">Cirrhinus mrigala</name>
    <name type="common">Mrigala</name>
    <dbReference type="NCBI Taxonomy" id="683832"/>
    <lineage>
        <taxon>Eukaryota</taxon>
        <taxon>Metazoa</taxon>
        <taxon>Chordata</taxon>
        <taxon>Craniata</taxon>
        <taxon>Vertebrata</taxon>
        <taxon>Euteleostomi</taxon>
        <taxon>Actinopterygii</taxon>
        <taxon>Neopterygii</taxon>
        <taxon>Teleostei</taxon>
        <taxon>Ostariophysi</taxon>
        <taxon>Cypriniformes</taxon>
        <taxon>Cyprinidae</taxon>
        <taxon>Labeoninae</taxon>
        <taxon>Labeonini</taxon>
        <taxon>Cirrhinus</taxon>
    </lineage>
</organism>
<reference evidence="2 3" key="1">
    <citation type="submission" date="2024-05" db="EMBL/GenBank/DDBJ databases">
        <title>Genome sequencing and assembly of Indian major carp, Cirrhinus mrigala (Hamilton, 1822).</title>
        <authorList>
            <person name="Mohindra V."/>
            <person name="Chowdhury L.M."/>
            <person name="Lal K."/>
            <person name="Jena J.K."/>
        </authorList>
    </citation>
    <scope>NUCLEOTIDE SEQUENCE [LARGE SCALE GENOMIC DNA]</scope>
    <source>
        <strain evidence="2">CM1030</strain>
        <tissue evidence="2">Blood</tissue>
    </source>
</reference>
<proteinExistence type="predicted"/>
<keyword evidence="1" id="KW-0732">Signal</keyword>
<protein>
    <submittedName>
        <fullName evidence="2">Uncharacterized protein</fullName>
    </submittedName>
</protein>
<gene>
    <name evidence="2" type="ORF">M9458_041036</name>
</gene>
<evidence type="ECO:0000313" key="2">
    <source>
        <dbReference type="EMBL" id="KAL0165283.1"/>
    </source>
</evidence>
<evidence type="ECO:0000313" key="3">
    <source>
        <dbReference type="Proteomes" id="UP001529510"/>
    </source>
</evidence>
<dbReference type="EMBL" id="JAMKFB020000020">
    <property type="protein sequence ID" value="KAL0165283.1"/>
    <property type="molecule type" value="Genomic_DNA"/>
</dbReference>
<accession>A0ABD0NTP6</accession>
<keyword evidence="3" id="KW-1185">Reference proteome</keyword>
<feature type="non-terminal residue" evidence="2">
    <location>
        <position position="1"/>
    </location>
</feature>
<sequence>WAVSPCCWCPCCPCWCSVWPWRSPWIWPCSARCASLKDSVWRRSDSPFTS</sequence>
<evidence type="ECO:0000256" key="1">
    <source>
        <dbReference type="SAM" id="SignalP"/>
    </source>
</evidence>
<dbReference type="Proteomes" id="UP001529510">
    <property type="component" value="Unassembled WGS sequence"/>
</dbReference>
<comment type="caution">
    <text evidence="2">The sequence shown here is derived from an EMBL/GenBank/DDBJ whole genome shotgun (WGS) entry which is preliminary data.</text>
</comment>
<feature type="chain" id="PRO_5044792991" evidence="1">
    <location>
        <begin position="17"/>
        <end position="50"/>
    </location>
</feature>
<name>A0ABD0NTP6_CIRMR</name>
<feature type="signal peptide" evidence="1">
    <location>
        <begin position="1"/>
        <end position="16"/>
    </location>
</feature>